<name>A0A0J7MQQ2_LASNI</name>
<gene>
    <name evidence="2" type="ORF">RF55_21566</name>
</gene>
<dbReference type="InterPro" id="IPR048365">
    <property type="entry name" value="TNP-like_RNaseH_N"/>
</dbReference>
<dbReference type="OrthoDB" id="7312725at2759"/>
<sequence>MSINAEPGFQDVLSALRQLKDEDRDCNLVFDSLAIRKQVMWDKQCQKYIGYCNYGNELHLEGSGTVATEVLVFMLVGISGKWKWPIGYFFIDKIKAVIQAEIIKTAFTLAGNAGVRVCSITCDGAITNIRTLEILG</sequence>
<feature type="domain" description="Transposable element P transposase-like RNase H" evidence="1">
    <location>
        <begin position="6"/>
        <end position="136"/>
    </location>
</feature>
<evidence type="ECO:0000259" key="1">
    <source>
        <dbReference type="Pfam" id="PF21787"/>
    </source>
</evidence>
<reference evidence="2 3" key="1">
    <citation type="submission" date="2015-04" db="EMBL/GenBank/DDBJ databases">
        <title>Lasius niger genome sequencing.</title>
        <authorList>
            <person name="Konorov E.A."/>
            <person name="Nikitin M.A."/>
            <person name="Kirill M.V."/>
            <person name="Chang P."/>
        </authorList>
    </citation>
    <scope>NUCLEOTIDE SEQUENCE [LARGE SCALE GENOMIC DNA]</scope>
    <source>
        <tissue evidence="2">Whole</tissue>
    </source>
</reference>
<proteinExistence type="predicted"/>
<dbReference type="AlphaFoldDB" id="A0A0J7MQQ2"/>
<dbReference type="Proteomes" id="UP000036403">
    <property type="component" value="Unassembled WGS sequence"/>
</dbReference>
<dbReference type="PaxDb" id="67767-A0A0J7MQQ2"/>
<accession>A0A0J7MQQ2</accession>
<dbReference type="STRING" id="67767.A0A0J7MQQ2"/>
<comment type="caution">
    <text evidence="2">The sequence shown here is derived from an EMBL/GenBank/DDBJ whole genome shotgun (WGS) entry which is preliminary data.</text>
</comment>
<protein>
    <submittedName>
        <fullName evidence="2">Thap domain-containing protein 9</fullName>
    </submittedName>
</protein>
<dbReference type="Pfam" id="PF21787">
    <property type="entry name" value="TNP-like_RNaseH_N"/>
    <property type="match status" value="1"/>
</dbReference>
<evidence type="ECO:0000313" key="2">
    <source>
        <dbReference type="EMBL" id="KMQ82885.1"/>
    </source>
</evidence>
<keyword evidence="3" id="KW-1185">Reference proteome</keyword>
<dbReference type="EMBL" id="LBMM01022473">
    <property type="protein sequence ID" value="KMQ82885.1"/>
    <property type="molecule type" value="Genomic_DNA"/>
</dbReference>
<organism evidence="2 3">
    <name type="scientific">Lasius niger</name>
    <name type="common">Black garden ant</name>
    <dbReference type="NCBI Taxonomy" id="67767"/>
    <lineage>
        <taxon>Eukaryota</taxon>
        <taxon>Metazoa</taxon>
        <taxon>Ecdysozoa</taxon>
        <taxon>Arthropoda</taxon>
        <taxon>Hexapoda</taxon>
        <taxon>Insecta</taxon>
        <taxon>Pterygota</taxon>
        <taxon>Neoptera</taxon>
        <taxon>Endopterygota</taxon>
        <taxon>Hymenoptera</taxon>
        <taxon>Apocrita</taxon>
        <taxon>Aculeata</taxon>
        <taxon>Formicoidea</taxon>
        <taxon>Formicidae</taxon>
        <taxon>Formicinae</taxon>
        <taxon>Lasius</taxon>
        <taxon>Lasius</taxon>
    </lineage>
</organism>
<evidence type="ECO:0000313" key="3">
    <source>
        <dbReference type="Proteomes" id="UP000036403"/>
    </source>
</evidence>